<sequence>MKLLLRLNYPLALAIIVFACQPKDEPALAPVCQLTSTTDQLIETSGQLTDELKRTFTYSGNALTSLSERSKNSDASFQIEYNNSLITRANSGQDVITLTYGSATLPNSATFTRSGKVQSTFSMEYAQSGNLTRITENRQILPSSSTVTERSYTFTYDNAGNLTNERGRFVLAGGAIGEQEVEYTFDQKPSPYTHVTELPILTLIALSQAVEAKPGRFWHINTPITQKMYNINSGNRSMIESSTFKPVYDADSKITTQAQTALLYLTGSQTPFTKNNRQTFGYQCQ</sequence>
<feature type="signal peptide" evidence="1">
    <location>
        <begin position="1"/>
        <end position="19"/>
    </location>
</feature>
<keyword evidence="1" id="KW-0732">Signal</keyword>
<dbReference type="Gene3D" id="2.180.10.10">
    <property type="entry name" value="RHS repeat-associated core"/>
    <property type="match status" value="1"/>
</dbReference>
<evidence type="ECO:0008006" key="4">
    <source>
        <dbReference type="Google" id="ProtNLM"/>
    </source>
</evidence>
<protein>
    <recommendedName>
        <fullName evidence="4">YD repeat-containing protein</fullName>
    </recommendedName>
</protein>
<dbReference type="RefSeq" id="WP_190884888.1">
    <property type="nucleotide sequence ID" value="NZ_JACWZY010000001.1"/>
</dbReference>
<dbReference type="Proteomes" id="UP000598820">
    <property type="component" value="Unassembled WGS sequence"/>
</dbReference>
<evidence type="ECO:0000313" key="2">
    <source>
        <dbReference type="EMBL" id="MBD2699023.1"/>
    </source>
</evidence>
<dbReference type="AlphaFoldDB" id="A0A926XSG3"/>
<feature type="chain" id="PRO_5037273713" description="YD repeat-containing protein" evidence="1">
    <location>
        <begin position="20"/>
        <end position="285"/>
    </location>
</feature>
<reference evidence="2" key="1">
    <citation type="submission" date="2020-09" db="EMBL/GenBank/DDBJ databases">
        <authorList>
            <person name="Kim M.K."/>
        </authorList>
    </citation>
    <scope>NUCLEOTIDE SEQUENCE</scope>
    <source>
        <strain evidence="2">BT702</strain>
    </source>
</reference>
<evidence type="ECO:0000313" key="3">
    <source>
        <dbReference type="Proteomes" id="UP000598820"/>
    </source>
</evidence>
<gene>
    <name evidence="2" type="ORF">IC229_00125</name>
</gene>
<accession>A0A926XSG3</accession>
<comment type="caution">
    <text evidence="2">The sequence shown here is derived from an EMBL/GenBank/DDBJ whole genome shotgun (WGS) entry which is preliminary data.</text>
</comment>
<name>A0A926XSG3_9BACT</name>
<dbReference type="PROSITE" id="PS51257">
    <property type="entry name" value="PROKAR_LIPOPROTEIN"/>
    <property type="match status" value="1"/>
</dbReference>
<keyword evidence="3" id="KW-1185">Reference proteome</keyword>
<evidence type="ECO:0000256" key="1">
    <source>
        <dbReference type="SAM" id="SignalP"/>
    </source>
</evidence>
<proteinExistence type="predicted"/>
<dbReference type="EMBL" id="JACWZY010000001">
    <property type="protein sequence ID" value="MBD2699023.1"/>
    <property type="molecule type" value="Genomic_DNA"/>
</dbReference>
<organism evidence="2 3">
    <name type="scientific">Spirosoma profusum</name>
    <dbReference type="NCBI Taxonomy" id="2771354"/>
    <lineage>
        <taxon>Bacteria</taxon>
        <taxon>Pseudomonadati</taxon>
        <taxon>Bacteroidota</taxon>
        <taxon>Cytophagia</taxon>
        <taxon>Cytophagales</taxon>
        <taxon>Cytophagaceae</taxon>
        <taxon>Spirosoma</taxon>
    </lineage>
</organism>